<organism evidence="2 3">
    <name type="scientific">Trichoderma parareesei</name>
    <name type="common">Filamentous fungus</name>
    <dbReference type="NCBI Taxonomy" id="858221"/>
    <lineage>
        <taxon>Eukaryota</taxon>
        <taxon>Fungi</taxon>
        <taxon>Dikarya</taxon>
        <taxon>Ascomycota</taxon>
        <taxon>Pezizomycotina</taxon>
        <taxon>Sordariomycetes</taxon>
        <taxon>Hypocreomycetidae</taxon>
        <taxon>Hypocreales</taxon>
        <taxon>Hypocreaceae</taxon>
        <taxon>Trichoderma</taxon>
    </lineage>
</organism>
<comment type="caution">
    <text evidence="2">The sequence shown here is derived from an EMBL/GenBank/DDBJ whole genome shotgun (WGS) entry which is preliminary data.</text>
</comment>
<reference evidence="2 3" key="1">
    <citation type="journal article" date="2015" name="Genome Announc.">
        <title>Genome sequence and annotation of Trichoderma parareesei, the ancestor of the cellulase producer Trichoderma reesei.</title>
        <authorList>
            <person name="Yang D."/>
            <person name="Pomraning K."/>
            <person name="Kopchinskiy A."/>
            <person name="Karimi Aghcheh R."/>
            <person name="Atanasova L."/>
            <person name="Chenthamara K."/>
            <person name="Baker S.E."/>
            <person name="Zhang R."/>
            <person name="Shen Q."/>
            <person name="Freitag M."/>
            <person name="Kubicek C.P."/>
            <person name="Druzhinina I.S."/>
        </authorList>
    </citation>
    <scope>NUCLEOTIDE SEQUENCE [LARGE SCALE GENOMIC DNA]</scope>
    <source>
        <strain evidence="2 3">CBS 125925</strain>
    </source>
</reference>
<sequence>MAPKRQLPIHHKGDRREIAETPAPEASSSSPTSPPAQRAKLEEERPNSLKNFPGNMRWVDGQTNENMAGITSIACVAVSMLEHLTAGNARPVDLEETKSFLKHVGGAETVKKFSEKVYNTVGGFETKAAPDESVFKGFDVNKAWEANPNDDNDDNDDAAAGESAPIGGREASIELGTTPTPMDMTTTTAATTTTTAGREREGSAELGAAAEVSTAATPVVIESDLETSDEPVDSSPLAQKTARAAAEKIVTSKYFRGGAGAGGASAKA</sequence>
<proteinExistence type="predicted"/>
<feature type="compositionally biased region" description="Acidic residues" evidence="1">
    <location>
        <begin position="148"/>
        <end position="159"/>
    </location>
</feature>
<dbReference type="Proteomes" id="UP000219286">
    <property type="component" value="Unassembled WGS sequence"/>
</dbReference>
<keyword evidence="3" id="KW-1185">Reference proteome</keyword>
<feature type="compositionally biased region" description="Low complexity" evidence="1">
    <location>
        <begin position="20"/>
        <end position="31"/>
    </location>
</feature>
<dbReference type="AlphaFoldDB" id="A0A2H2ZLK1"/>
<gene>
    <name evidence="2" type="ORF">A9Z42_0085550</name>
</gene>
<accession>A0A2H2ZLK1</accession>
<name>A0A2H2ZLK1_TRIPA</name>
<dbReference type="EMBL" id="LFMI01000788">
    <property type="protein sequence ID" value="OTA07663.1"/>
    <property type="molecule type" value="Genomic_DNA"/>
</dbReference>
<protein>
    <submittedName>
        <fullName evidence="2">Uncharacterized protein</fullName>
    </submittedName>
</protein>
<feature type="region of interest" description="Disordered" evidence="1">
    <location>
        <begin position="144"/>
        <end position="201"/>
    </location>
</feature>
<dbReference type="OrthoDB" id="4900413at2759"/>
<evidence type="ECO:0000313" key="3">
    <source>
        <dbReference type="Proteomes" id="UP000219286"/>
    </source>
</evidence>
<feature type="compositionally biased region" description="Low complexity" evidence="1">
    <location>
        <begin position="177"/>
        <end position="196"/>
    </location>
</feature>
<evidence type="ECO:0000256" key="1">
    <source>
        <dbReference type="SAM" id="MobiDB-lite"/>
    </source>
</evidence>
<evidence type="ECO:0000313" key="2">
    <source>
        <dbReference type="EMBL" id="OTA07663.1"/>
    </source>
</evidence>
<feature type="region of interest" description="Disordered" evidence="1">
    <location>
        <begin position="1"/>
        <end position="60"/>
    </location>
</feature>